<evidence type="ECO:0000313" key="1">
    <source>
        <dbReference type="EnsemblMetazoa" id="PPA21801.1"/>
    </source>
</evidence>
<accession>A0A2A6CZZ3</accession>
<accession>A0A8R1UFM8</accession>
<proteinExistence type="predicted"/>
<reference evidence="1" key="2">
    <citation type="submission" date="2022-06" db="UniProtKB">
        <authorList>
            <consortium name="EnsemblMetazoa"/>
        </authorList>
    </citation>
    <scope>IDENTIFICATION</scope>
    <source>
        <strain evidence="1">PS312</strain>
    </source>
</reference>
<dbReference type="Proteomes" id="UP000005239">
    <property type="component" value="Unassembled WGS sequence"/>
</dbReference>
<evidence type="ECO:0000313" key="2">
    <source>
        <dbReference type="Proteomes" id="UP000005239"/>
    </source>
</evidence>
<gene>
    <name evidence="1" type="primary">WBGene00111355</name>
</gene>
<dbReference type="EnsemblMetazoa" id="PPA21801.1">
    <property type="protein sequence ID" value="PPA21801.1"/>
    <property type="gene ID" value="WBGene00111355"/>
</dbReference>
<sequence length="78" mass="8832">GLSSNLSGFLQHMWRSHNKWTLAKAGMTATCIQCKKANPTCGNPIQNHQEECRSVYSNDNSHESHIIYVSKLEEKVDK</sequence>
<name>A0A2A6CZZ3_PRIPA</name>
<organism evidence="1 2">
    <name type="scientific">Pristionchus pacificus</name>
    <name type="common">Parasitic nematode worm</name>
    <dbReference type="NCBI Taxonomy" id="54126"/>
    <lineage>
        <taxon>Eukaryota</taxon>
        <taxon>Metazoa</taxon>
        <taxon>Ecdysozoa</taxon>
        <taxon>Nematoda</taxon>
        <taxon>Chromadorea</taxon>
        <taxon>Rhabditida</taxon>
        <taxon>Rhabditina</taxon>
        <taxon>Diplogasteromorpha</taxon>
        <taxon>Diplogasteroidea</taxon>
        <taxon>Neodiplogasteridae</taxon>
        <taxon>Pristionchus</taxon>
    </lineage>
</organism>
<dbReference type="AlphaFoldDB" id="A0A2A6CZZ3"/>
<reference evidence="2" key="1">
    <citation type="journal article" date="2008" name="Nat. Genet.">
        <title>The Pristionchus pacificus genome provides a unique perspective on nematode lifestyle and parasitism.</title>
        <authorList>
            <person name="Dieterich C."/>
            <person name="Clifton S.W."/>
            <person name="Schuster L.N."/>
            <person name="Chinwalla A."/>
            <person name="Delehaunty K."/>
            <person name="Dinkelacker I."/>
            <person name="Fulton L."/>
            <person name="Fulton R."/>
            <person name="Godfrey J."/>
            <person name="Minx P."/>
            <person name="Mitreva M."/>
            <person name="Roeseler W."/>
            <person name="Tian H."/>
            <person name="Witte H."/>
            <person name="Yang S.P."/>
            <person name="Wilson R.K."/>
            <person name="Sommer R.J."/>
        </authorList>
    </citation>
    <scope>NUCLEOTIDE SEQUENCE [LARGE SCALE GENOMIC DNA]</scope>
    <source>
        <strain evidence="2">PS312</strain>
    </source>
</reference>
<protein>
    <submittedName>
        <fullName evidence="1">Uncharacterized protein</fullName>
    </submittedName>
</protein>
<keyword evidence="2" id="KW-1185">Reference proteome</keyword>